<dbReference type="Pfam" id="PF08220">
    <property type="entry name" value="HTH_DeoR"/>
    <property type="match status" value="1"/>
</dbReference>
<dbReference type="InterPro" id="IPR036388">
    <property type="entry name" value="WH-like_DNA-bd_sf"/>
</dbReference>
<dbReference type="SUPFAM" id="SSF100950">
    <property type="entry name" value="NagB/RpiA/CoA transferase-like"/>
    <property type="match status" value="1"/>
</dbReference>
<dbReference type="SMART" id="SM01134">
    <property type="entry name" value="DeoRC"/>
    <property type="match status" value="1"/>
</dbReference>
<dbReference type="PRINTS" id="PR00037">
    <property type="entry name" value="HTHLACR"/>
</dbReference>
<dbReference type="SMART" id="SM00420">
    <property type="entry name" value="HTH_DEOR"/>
    <property type="match status" value="1"/>
</dbReference>
<dbReference type="PROSITE" id="PS51000">
    <property type="entry name" value="HTH_DEOR_2"/>
    <property type="match status" value="1"/>
</dbReference>
<dbReference type="Pfam" id="PF00455">
    <property type="entry name" value="DeoRC"/>
    <property type="match status" value="1"/>
</dbReference>
<evidence type="ECO:0000313" key="6">
    <source>
        <dbReference type="Proteomes" id="UP001595752"/>
    </source>
</evidence>
<evidence type="ECO:0000256" key="3">
    <source>
        <dbReference type="ARBA" id="ARBA00023163"/>
    </source>
</evidence>
<keyword evidence="2 5" id="KW-0238">DNA-binding</keyword>
<feature type="domain" description="HTH deoR-type" evidence="4">
    <location>
        <begin position="3"/>
        <end position="58"/>
    </location>
</feature>
<dbReference type="PANTHER" id="PTHR30363">
    <property type="entry name" value="HTH-TYPE TRANSCRIPTIONAL REGULATOR SRLR-RELATED"/>
    <property type="match status" value="1"/>
</dbReference>
<evidence type="ECO:0000256" key="2">
    <source>
        <dbReference type="ARBA" id="ARBA00023125"/>
    </source>
</evidence>
<accession>A0ABV8B229</accession>
<gene>
    <name evidence="5" type="ORF">ACFOU2_12855</name>
</gene>
<dbReference type="Gene3D" id="1.10.10.10">
    <property type="entry name" value="Winged helix-like DNA-binding domain superfamily/Winged helix DNA-binding domain"/>
    <property type="match status" value="1"/>
</dbReference>
<dbReference type="PROSITE" id="PS00894">
    <property type="entry name" value="HTH_DEOR_1"/>
    <property type="match status" value="1"/>
</dbReference>
<evidence type="ECO:0000259" key="4">
    <source>
        <dbReference type="PROSITE" id="PS51000"/>
    </source>
</evidence>
<keyword evidence="3" id="KW-0804">Transcription</keyword>
<evidence type="ECO:0000256" key="1">
    <source>
        <dbReference type="ARBA" id="ARBA00023015"/>
    </source>
</evidence>
<proteinExistence type="predicted"/>
<dbReference type="InterPro" id="IPR014036">
    <property type="entry name" value="DeoR-like_C"/>
</dbReference>
<dbReference type="InterPro" id="IPR018356">
    <property type="entry name" value="Tscrpt_reg_HTH_DeoR_CS"/>
</dbReference>
<keyword evidence="1" id="KW-0805">Transcription regulation</keyword>
<protein>
    <submittedName>
        <fullName evidence="5">DeoR/GlpR family DNA-binding transcription regulator</fullName>
    </submittedName>
</protein>
<dbReference type="PANTHER" id="PTHR30363:SF51">
    <property type="entry name" value="HTH-TYPE TRANSCRIPTIONAL REPRESSOR GLCR"/>
    <property type="match status" value="1"/>
</dbReference>
<dbReference type="SUPFAM" id="SSF46785">
    <property type="entry name" value="Winged helix' DNA-binding domain"/>
    <property type="match status" value="1"/>
</dbReference>
<comment type="caution">
    <text evidence="5">The sequence shown here is derived from an EMBL/GenBank/DDBJ whole genome shotgun (WGS) entry which is preliminary data.</text>
</comment>
<sequence length="254" mass="28865">MYQEERLIAILNHLTKHKRISIDDICEQFAVSRDTARRDLVKLDEKGTIVRTRGGAILSNLSKDISSYEQRLQLVPEAKKEIAKRAVSLIKDYDYIILDASTTVEFVAEYLNTKQNTIVTNSIQIASTLTKNETVTIHLLGGQLHRPQQYIYGAAAIEMLRNYHVDKLFLGACGITQSGLSSPYEEEGLLVKEMIQRADQVIVLADQSKFGKQMFYNVCTLEDIDIIVTDRFPDEELKSVFQQYEIELLTTKGV</sequence>
<name>A0ABV8B229_9BACI</name>
<dbReference type="Gene3D" id="3.40.50.1360">
    <property type="match status" value="1"/>
</dbReference>
<dbReference type="EMBL" id="JBHRZT010000052">
    <property type="protein sequence ID" value="MFC3884338.1"/>
    <property type="molecule type" value="Genomic_DNA"/>
</dbReference>
<reference evidence="6" key="1">
    <citation type="journal article" date="2019" name="Int. J. Syst. Evol. Microbiol.">
        <title>The Global Catalogue of Microorganisms (GCM) 10K type strain sequencing project: providing services to taxonomists for standard genome sequencing and annotation.</title>
        <authorList>
            <consortium name="The Broad Institute Genomics Platform"/>
            <consortium name="The Broad Institute Genome Sequencing Center for Infectious Disease"/>
            <person name="Wu L."/>
            <person name="Ma J."/>
        </authorList>
    </citation>
    <scope>NUCLEOTIDE SEQUENCE [LARGE SCALE GENOMIC DNA]</scope>
    <source>
        <strain evidence="6">CCUG 61889</strain>
    </source>
</reference>
<dbReference type="Proteomes" id="UP001595752">
    <property type="component" value="Unassembled WGS sequence"/>
</dbReference>
<dbReference type="GO" id="GO:0003677">
    <property type="term" value="F:DNA binding"/>
    <property type="evidence" value="ECO:0007669"/>
    <property type="project" value="UniProtKB-KW"/>
</dbReference>
<dbReference type="RefSeq" id="WP_377915690.1">
    <property type="nucleotide sequence ID" value="NZ_JBHRZT010000052.1"/>
</dbReference>
<dbReference type="InterPro" id="IPR037171">
    <property type="entry name" value="NagB/RpiA_transferase-like"/>
</dbReference>
<dbReference type="InterPro" id="IPR036390">
    <property type="entry name" value="WH_DNA-bd_sf"/>
</dbReference>
<organism evidence="5 6">
    <name type="scientific">Bacillus songklensis</name>
    <dbReference type="NCBI Taxonomy" id="1069116"/>
    <lineage>
        <taxon>Bacteria</taxon>
        <taxon>Bacillati</taxon>
        <taxon>Bacillota</taxon>
        <taxon>Bacilli</taxon>
        <taxon>Bacillales</taxon>
        <taxon>Bacillaceae</taxon>
        <taxon>Bacillus</taxon>
    </lineage>
</organism>
<evidence type="ECO:0000313" key="5">
    <source>
        <dbReference type="EMBL" id="MFC3884338.1"/>
    </source>
</evidence>
<dbReference type="InterPro" id="IPR050313">
    <property type="entry name" value="Carb_Metab_HTH_regulators"/>
</dbReference>
<keyword evidence="6" id="KW-1185">Reference proteome</keyword>
<dbReference type="InterPro" id="IPR001034">
    <property type="entry name" value="DeoR_HTH"/>
</dbReference>